<dbReference type="InterPro" id="IPR027417">
    <property type="entry name" value="P-loop_NTPase"/>
</dbReference>
<dbReference type="EMBL" id="LR721750">
    <property type="protein sequence ID" value="VVV02894.1"/>
    <property type="molecule type" value="Genomic_DNA"/>
</dbReference>
<dbReference type="Gene3D" id="3.40.50.300">
    <property type="entry name" value="P-loop containing nucleotide triphosphate hydrolases"/>
    <property type="match status" value="1"/>
</dbReference>
<accession>A0A5Q4ZLY1</accession>
<reference evidence="1" key="1">
    <citation type="submission" date="2019-09" db="EMBL/GenBank/DDBJ databases">
        <authorList>
            <person name="Hjerde E."/>
        </authorList>
    </citation>
    <scope>NUCLEOTIDE SEQUENCE</scope>
    <source>
        <strain evidence="1">06/09/160</strain>
    </source>
</reference>
<dbReference type="SUPFAM" id="SSF52540">
    <property type="entry name" value="P-loop containing nucleoside triphosphate hydrolases"/>
    <property type="match status" value="1"/>
</dbReference>
<dbReference type="AlphaFoldDB" id="A0A5Q4ZLY1"/>
<name>A0A5Q4ZLY1_9GAMM</name>
<gene>
    <name evidence="1" type="ORF">AW0309160_00219</name>
</gene>
<evidence type="ECO:0000313" key="1">
    <source>
        <dbReference type="EMBL" id="VVV02894.1"/>
    </source>
</evidence>
<protein>
    <submittedName>
        <fullName evidence="1">Uncharacterized protein</fullName>
    </submittedName>
</protein>
<sequence>MRSKNEIVERIKSLRVANMSGKRLAIIGYELSTYEQFYYFDGALEITLFDSLECENDMKSFLENWKREDSQFDIIIMLYSDELNVIYSNLLHLSLLKLSPSSLLCVDFPKNNRWLFGVKDRQARVFNLLNDFAKKVINSHGRRLTAGCDSSCVYHIQVKKSYVFLLTGSPGTGKSTLASSCFSASELPIISGDKTYKDIFEGRVAINKQSESVIKEDFQPNRIYRLTQRLLESQLEAELVACWVDLAKHQSFVLDSCIPSIFLEKVELEFKRQGYIPVRLNWESEPTMEMEDLTRQKVSQFSKQLTKGTSLLRGLLYKNNR</sequence>
<organism evidence="1">
    <name type="scientific">Aliivibrio wodanis</name>
    <dbReference type="NCBI Taxonomy" id="80852"/>
    <lineage>
        <taxon>Bacteria</taxon>
        <taxon>Pseudomonadati</taxon>
        <taxon>Pseudomonadota</taxon>
        <taxon>Gammaproteobacteria</taxon>
        <taxon>Vibrionales</taxon>
        <taxon>Vibrionaceae</taxon>
        <taxon>Aliivibrio</taxon>
    </lineage>
</organism>
<proteinExistence type="predicted"/>